<name>A0A4R6ZER7_9LIST</name>
<feature type="transmembrane region" description="Helical" evidence="1">
    <location>
        <begin position="96"/>
        <end position="118"/>
    </location>
</feature>
<accession>A0A4R6ZER7</accession>
<organism evidence="2 3">
    <name type="scientific">Listeria rocourtiae</name>
    <dbReference type="NCBI Taxonomy" id="647910"/>
    <lineage>
        <taxon>Bacteria</taxon>
        <taxon>Bacillati</taxon>
        <taxon>Bacillota</taxon>
        <taxon>Bacilli</taxon>
        <taxon>Bacillales</taxon>
        <taxon>Listeriaceae</taxon>
        <taxon>Listeria</taxon>
    </lineage>
</organism>
<gene>
    <name evidence="2" type="ORF">DFP96_11918</name>
</gene>
<keyword evidence="3" id="KW-1185">Reference proteome</keyword>
<evidence type="ECO:0000256" key="1">
    <source>
        <dbReference type="SAM" id="Phobius"/>
    </source>
</evidence>
<proteinExistence type="predicted"/>
<dbReference type="Proteomes" id="UP000295558">
    <property type="component" value="Unassembled WGS sequence"/>
</dbReference>
<protein>
    <submittedName>
        <fullName evidence="2">Uncharacterized protein</fullName>
    </submittedName>
</protein>
<keyword evidence="1" id="KW-0472">Membrane</keyword>
<reference evidence="2 3" key="1">
    <citation type="submission" date="2019-03" db="EMBL/GenBank/DDBJ databases">
        <title>Genomic Encyclopedia of Type Strains, Phase III (KMG-III): the genomes of soil and plant-associated and newly described type strains.</title>
        <authorList>
            <person name="Whitman W."/>
        </authorList>
    </citation>
    <scope>NUCLEOTIDE SEQUENCE [LARGE SCALE GENOMIC DNA]</scope>
    <source>
        <strain evidence="2 3">CECT 7972</strain>
    </source>
</reference>
<keyword evidence="1" id="KW-0812">Transmembrane</keyword>
<comment type="caution">
    <text evidence="2">The sequence shown here is derived from an EMBL/GenBank/DDBJ whole genome shotgun (WGS) entry which is preliminary data.</text>
</comment>
<dbReference type="AlphaFoldDB" id="A0A4R6ZER7"/>
<dbReference type="STRING" id="1265846.PROCOU_11393"/>
<evidence type="ECO:0000313" key="3">
    <source>
        <dbReference type="Proteomes" id="UP000295558"/>
    </source>
</evidence>
<sequence length="144" mass="15961">MTCLYAYWRRNSCCSVFCGKMLLCFGVRPVQTPAEGLHVRVAHMHIGGVIHFVQTPPTIRPRTYQFSVHSLSFKKINPAIINLSTKQKGVNDVKKGIFGLMSAVLIMLLVGTQTQPIIVPLKTTELHTTIPAESSTAQIIDIKN</sequence>
<keyword evidence="1" id="KW-1133">Transmembrane helix</keyword>
<dbReference type="EMBL" id="SNZK01000019">
    <property type="protein sequence ID" value="TDR50593.1"/>
    <property type="molecule type" value="Genomic_DNA"/>
</dbReference>
<evidence type="ECO:0000313" key="2">
    <source>
        <dbReference type="EMBL" id="TDR50593.1"/>
    </source>
</evidence>